<dbReference type="InterPro" id="IPR027417">
    <property type="entry name" value="P-loop_NTPase"/>
</dbReference>
<sequence>MITIENLSKVYEKKDIFGQTLSKVTALNDVNLEIRQGETLGLVGESGSGKSTLGNIILGLESPTSGQVLYEGQEIDAALRREIQKELKFQPIFQDPYSAMNPNRSALEIVAEPLTLTYSMAEAKQLAGKMLEEVGILPADFNKRPHEFSGGQRQRIVIARSIVTDPQFVVCDEPVSALDVSIQAQIINLLMDLQKEKELTYLFISHDLAMVRSISQRIAVMYLGNIVELADTEDIFNHPQHPYTRKLLEAIPLPDPREARLRQANKEHRIPAEITIGTRWEEVRPNHWVLLD</sequence>
<dbReference type="InterPro" id="IPR003439">
    <property type="entry name" value="ABC_transporter-like_ATP-bd"/>
</dbReference>
<evidence type="ECO:0000256" key="1">
    <source>
        <dbReference type="ARBA" id="ARBA00004202"/>
    </source>
</evidence>
<keyword evidence="6" id="KW-0571">Peptide transport</keyword>
<evidence type="ECO:0000256" key="4">
    <source>
        <dbReference type="ARBA" id="ARBA00022741"/>
    </source>
</evidence>
<dbReference type="PATRIC" id="fig|883112.3.peg.936"/>
<dbReference type="PANTHER" id="PTHR43776">
    <property type="entry name" value="TRANSPORT ATP-BINDING PROTEIN"/>
    <property type="match status" value="1"/>
</dbReference>
<dbReference type="Gene3D" id="3.40.50.300">
    <property type="entry name" value="P-loop containing nucleotide triphosphate hydrolases"/>
    <property type="match status" value="1"/>
</dbReference>
<proteinExistence type="inferred from homology"/>
<keyword evidence="3" id="KW-0813">Transport</keyword>
<dbReference type="RefSeq" id="WP_006701586.1">
    <property type="nucleotide sequence ID" value="NZ_JH932301.1"/>
</dbReference>
<keyword evidence="4" id="KW-0547">Nucleotide-binding</keyword>
<accession>K1LUG2</accession>
<dbReference type="Proteomes" id="UP000005147">
    <property type="component" value="Unassembled WGS sequence"/>
</dbReference>
<reference evidence="9 10" key="1">
    <citation type="submission" date="2012-07" db="EMBL/GenBank/DDBJ databases">
        <title>The Genome Sequence of Facklamia ignava CCUG 37419.</title>
        <authorList>
            <consortium name="The Broad Institute Genome Sequencing Platform"/>
            <person name="Earl A."/>
            <person name="Ward D."/>
            <person name="Feldgarden M."/>
            <person name="Gevers D."/>
            <person name="Huys G."/>
            <person name="Walker B."/>
            <person name="Young S.K."/>
            <person name="Zeng Q."/>
            <person name="Gargeya S."/>
            <person name="Fitzgerald M."/>
            <person name="Haas B."/>
            <person name="Abouelleil A."/>
            <person name="Alvarado L."/>
            <person name="Arachchi H.M."/>
            <person name="Berlin A.M."/>
            <person name="Chapman S.B."/>
            <person name="Goldberg J."/>
            <person name="Griggs A."/>
            <person name="Gujja S."/>
            <person name="Hansen M."/>
            <person name="Howarth C."/>
            <person name="Imamovic A."/>
            <person name="Larimer J."/>
            <person name="McCowen C."/>
            <person name="Montmayeur A."/>
            <person name="Murphy C."/>
            <person name="Neiman D."/>
            <person name="Pearson M."/>
            <person name="Priest M."/>
            <person name="Roberts A."/>
            <person name="Saif S."/>
            <person name="Shea T."/>
            <person name="Sisk P."/>
            <person name="Sykes S."/>
            <person name="Wortman J."/>
            <person name="Nusbaum C."/>
            <person name="Birren B."/>
        </authorList>
    </citation>
    <scope>NUCLEOTIDE SEQUENCE [LARGE SCALE GENOMIC DNA]</scope>
    <source>
        <strain evidence="9 10">CCUG 37419</strain>
    </source>
</reference>
<dbReference type="STRING" id="883112.HMPREF9707_00939"/>
<dbReference type="InterPro" id="IPR013563">
    <property type="entry name" value="Oligopep_ABC_C"/>
</dbReference>
<dbReference type="PROSITE" id="PS00211">
    <property type="entry name" value="ABC_TRANSPORTER_1"/>
    <property type="match status" value="1"/>
</dbReference>
<organism evidence="9 10">
    <name type="scientific">Falseniella ignava CCUG 37419</name>
    <dbReference type="NCBI Taxonomy" id="883112"/>
    <lineage>
        <taxon>Bacteria</taxon>
        <taxon>Bacillati</taxon>
        <taxon>Bacillota</taxon>
        <taxon>Bacilli</taxon>
        <taxon>Lactobacillales</taxon>
        <taxon>Aerococcaceae</taxon>
        <taxon>Falseniella</taxon>
    </lineage>
</organism>
<dbReference type="EMBL" id="AGZE01000026">
    <property type="protein sequence ID" value="EKB55752.1"/>
    <property type="molecule type" value="Genomic_DNA"/>
</dbReference>
<comment type="similarity">
    <text evidence="2">Belongs to the ABC transporter superfamily.</text>
</comment>
<evidence type="ECO:0000256" key="7">
    <source>
        <dbReference type="ARBA" id="ARBA00022927"/>
    </source>
</evidence>
<dbReference type="GO" id="GO:0015031">
    <property type="term" value="P:protein transport"/>
    <property type="evidence" value="ECO:0007669"/>
    <property type="project" value="UniProtKB-KW"/>
</dbReference>
<protein>
    <submittedName>
        <fullName evidence="9">Oligopeptide/dipeptide ABC transporter, ATP-binding protein domain</fullName>
    </submittedName>
</protein>
<evidence type="ECO:0000313" key="10">
    <source>
        <dbReference type="Proteomes" id="UP000005147"/>
    </source>
</evidence>
<dbReference type="SMART" id="SM00382">
    <property type="entry name" value="AAA"/>
    <property type="match status" value="1"/>
</dbReference>
<evidence type="ECO:0000313" key="9">
    <source>
        <dbReference type="EMBL" id="EKB55752.1"/>
    </source>
</evidence>
<gene>
    <name evidence="9" type="ORF">HMPREF9707_00939</name>
</gene>
<evidence type="ECO:0000256" key="2">
    <source>
        <dbReference type="ARBA" id="ARBA00005417"/>
    </source>
</evidence>
<evidence type="ECO:0000256" key="5">
    <source>
        <dbReference type="ARBA" id="ARBA00022840"/>
    </source>
</evidence>
<dbReference type="GO" id="GO:0015833">
    <property type="term" value="P:peptide transport"/>
    <property type="evidence" value="ECO:0007669"/>
    <property type="project" value="UniProtKB-KW"/>
</dbReference>
<name>K1LUG2_9LACT</name>
<keyword evidence="7" id="KW-0653">Protein transport</keyword>
<dbReference type="GO" id="GO:0016887">
    <property type="term" value="F:ATP hydrolysis activity"/>
    <property type="evidence" value="ECO:0007669"/>
    <property type="project" value="InterPro"/>
</dbReference>
<dbReference type="Pfam" id="PF08352">
    <property type="entry name" value="oligo_HPY"/>
    <property type="match status" value="1"/>
</dbReference>
<comment type="subcellular location">
    <subcellularLocation>
        <location evidence="1">Cell membrane</location>
        <topology evidence="1">Peripheral membrane protein</topology>
    </subcellularLocation>
</comment>
<dbReference type="PROSITE" id="PS50893">
    <property type="entry name" value="ABC_TRANSPORTER_2"/>
    <property type="match status" value="1"/>
</dbReference>
<evidence type="ECO:0000256" key="3">
    <source>
        <dbReference type="ARBA" id="ARBA00022448"/>
    </source>
</evidence>
<evidence type="ECO:0000259" key="8">
    <source>
        <dbReference type="PROSITE" id="PS50893"/>
    </source>
</evidence>
<dbReference type="GO" id="GO:0005886">
    <property type="term" value="C:plasma membrane"/>
    <property type="evidence" value="ECO:0007669"/>
    <property type="project" value="UniProtKB-SubCell"/>
</dbReference>
<dbReference type="InterPro" id="IPR050319">
    <property type="entry name" value="ABC_transp_ATP-bind"/>
</dbReference>
<dbReference type="SUPFAM" id="SSF52540">
    <property type="entry name" value="P-loop containing nucleoside triphosphate hydrolases"/>
    <property type="match status" value="1"/>
</dbReference>
<keyword evidence="5 9" id="KW-0067">ATP-binding</keyword>
<dbReference type="eggNOG" id="COG4608">
    <property type="taxonomic scope" value="Bacteria"/>
</dbReference>
<feature type="domain" description="ABC transporter" evidence="8">
    <location>
        <begin position="2"/>
        <end position="248"/>
    </location>
</feature>
<dbReference type="GO" id="GO:0055085">
    <property type="term" value="P:transmembrane transport"/>
    <property type="evidence" value="ECO:0007669"/>
    <property type="project" value="UniProtKB-ARBA"/>
</dbReference>
<dbReference type="AlphaFoldDB" id="K1LUG2"/>
<comment type="caution">
    <text evidence="9">The sequence shown here is derived from an EMBL/GenBank/DDBJ whole genome shotgun (WGS) entry which is preliminary data.</text>
</comment>
<dbReference type="CDD" id="cd03257">
    <property type="entry name" value="ABC_NikE_OppD_transporters"/>
    <property type="match status" value="1"/>
</dbReference>
<dbReference type="GO" id="GO:0005524">
    <property type="term" value="F:ATP binding"/>
    <property type="evidence" value="ECO:0007669"/>
    <property type="project" value="UniProtKB-KW"/>
</dbReference>
<evidence type="ECO:0000256" key="6">
    <source>
        <dbReference type="ARBA" id="ARBA00022856"/>
    </source>
</evidence>
<dbReference type="HOGENOM" id="CLU_000604_1_23_9"/>
<dbReference type="PANTHER" id="PTHR43776:SF7">
    <property type="entry name" value="D,D-DIPEPTIDE TRANSPORT ATP-BINDING PROTEIN DDPF-RELATED"/>
    <property type="match status" value="1"/>
</dbReference>
<keyword evidence="10" id="KW-1185">Reference proteome</keyword>
<dbReference type="InterPro" id="IPR017871">
    <property type="entry name" value="ABC_transporter-like_CS"/>
</dbReference>
<dbReference type="Pfam" id="PF00005">
    <property type="entry name" value="ABC_tran"/>
    <property type="match status" value="1"/>
</dbReference>
<dbReference type="InterPro" id="IPR003593">
    <property type="entry name" value="AAA+_ATPase"/>
</dbReference>